<dbReference type="InterPro" id="IPR012675">
    <property type="entry name" value="Beta-grasp_dom_sf"/>
</dbReference>
<dbReference type="InterPro" id="IPR017938">
    <property type="entry name" value="Riboflavin_synthase-like_b-brl"/>
</dbReference>
<dbReference type="InterPro" id="IPR001041">
    <property type="entry name" value="2Fe-2S_ferredoxin-type"/>
</dbReference>
<dbReference type="EMBL" id="U86603">
    <property type="protein sequence ID" value="AAC45296.1"/>
    <property type="molecule type" value="Genomic_DNA"/>
</dbReference>
<dbReference type="InterPro" id="IPR001433">
    <property type="entry name" value="OxRdtase_FAD/NAD-bd"/>
</dbReference>
<dbReference type="SUPFAM" id="SSF63380">
    <property type="entry name" value="Riboflavin synthase domain-like"/>
    <property type="match status" value="1"/>
</dbReference>
<comment type="cofactor">
    <cofactor evidence="2">
        <name>[2Fe-2S] cluster</name>
        <dbReference type="ChEBI" id="CHEBI:190135"/>
    </cofactor>
</comment>
<dbReference type="InterPro" id="IPR050415">
    <property type="entry name" value="MRET"/>
</dbReference>
<dbReference type="CDD" id="cd06213">
    <property type="entry name" value="oxygenase_e_transfer_subunit"/>
    <property type="match status" value="1"/>
</dbReference>
<dbReference type="GO" id="GO:0051537">
    <property type="term" value="F:2 iron, 2 sulfur cluster binding"/>
    <property type="evidence" value="ECO:0007669"/>
    <property type="project" value="InterPro"/>
</dbReference>
<dbReference type="PROSITE" id="PS51085">
    <property type="entry name" value="2FE2S_FER_2"/>
    <property type="match status" value="1"/>
</dbReference>
<dbReference type="BRENDA" id="1.14.15.25">
    <property type="organism ID" value="5095"/>
</dbReference>
<dbReference type="InterPro" id="IPR006058">
    <property type="entry name" value="2Fe2S_fd_BS"/>
</dbReference>
<dbReference type="Gene3D" id="2.40.30.10">
    <property type="entry name" value="Translation factors"/>
    <property type="match status" value="1"/>
</dbReference>
<dbReference type="Gene3D" id="3.40.50.80">
    <property type="entry name" value="Nucleotide-binding domain of ferredoxin-NADP reductase (FNR) module"/>
    <property type="match status" value="1"/>
</dbReference>
<organism evidence="5">
    <name type="scientific">Pseudomonas chlororaphis subsp. aureofaciens</name>
    <dbReference type="NCBI Taxonomy" id="587851"/>
    <lineage>
        <taxon>Bacteria</taxon>
        <taxon>Pseudomonadati</taxon>
        <taxon>Pseudomonadota</taxon>
        <taxon>Gammaproteobacteria</taxon>
        <taxon>Pseudomonadales</taxon>
        <taxon>Pseudomonadaceae</taxon>
        <taxon>Pseudomonas</taxon>
    </lineage>
</organism>
<dbReference type="PIR" id="JC5499">
    <property type="entry name" value="JC5499"/>
</dbReference>
<dbReference type="GO" id="GO:0016491">
    <property type="term" value="F:oxidoreductase activity"/>
    <property type="evidence" value="ECO:0007669"/>
    <property type="project" value="InterPro"/>
</dbReference>
<dbReference type="PRINTS" id="PR00410">
    <property type="entry name" value="PHEHYDRXLASE"/>
</dbReference>
<gene>
    <name evidence="5" type="primary">cymA</name>
</gene>
<feature type="domain" description="2Fe-2S ferredoxin-type" evidence="3">
    <location>
        <begin position="15"/>
        <end position="106"/>
    </location>
</feature>
<dbReference type="PROSITE" id="PS51384">
    <property type="entry name" value="FAD_FR"/>
    <property type="match status" value="1"/>
</dbReference>
<evidence type="ECO:0000313" key="5">
    <source>
        <dbReference type="EMBL" id="AAC45296.1"/>
    </source>
</evidence>
<reference evidence="5" key="1">
    <citation type="journal article" date="1997" name="Biochem. Biophys. Res. Commun.">
        <title>Reductase gene sequences and protein structures: p-cymene methyl hydroxylase.</title>
        <authorList>
            <person name="Dutta T.K."/>
            <person name="Gunsalus I.C."/>
        </authorList>
    </citation>
    <scope>NUCLEOTIDE SEQUENCE</scope>
</reference>
<feature type="domain" description="FAD-binding FR-type" evidence="4">
    <location>
        <begin position="112"/>
        <end position="213"/>
    </location>
</feature>
<evidence type="ECO:0000259" key="3">
    <source>
        <dbReference type="PROSITE" id="PS51085"/>
    </source>
</evidence>
<dbReference type="PANTHER" id="PTHR47354:SF5">
    <property type="entry name" value="PROTEIN RFBI"/>
    <property type="match status" value="1"/>
</dbReference>
<dbReference type="Gene3D" id="3.10.20.30">
    <property type="match status" value="1"/>
</dbReference>
<proteinExistence type="predicted"/>
<evidence type="ECO:0000256" key="2">
    <source>
        <dbReference type="ARBA" id="ARBA00034078"/>
    </source>
</evidence>
<dbReference type="PANTHER" id="PTHR47354">
    <property type="entry name" value="NADH OXIDOREDUCTASE HCR"/>
    <property type="match status" value="1"/>
</dbReference>
<dbReference type="Pfam" id="PF00175">
    <property type="entry name" value="NAD_binding_1"/>
    <property type="match status" value="1"/>
</dbReference>
<keyword evidence="1" id="KW-0479">Metal-binding</keyword>
<dbReference type="InterPro" id="IPR036010">
    <property type="entry name" value="2Fe-2S_ferredoxin-like_sf"/>
</dbReference>
<dbReference type="AlphaFoldDB" id="P95461"/>
<accession>P95461</accession>
<dbReference type="PROSITE" id="PS00197">
    <property type="entry name" value="2FE2S_FER_1"/>
    <property type="match status" value="1"/>
</dbReference>
<dbReference type="SMR" id="P95461"/>
<dbReference type="SUPFAM" id="SSF54292">
    <property type="entry name" value="2Fe-2S ferredoxin-like"/>
    <property type="match status" value="1"/>
</dbReference>
<dbReference type="InterPro" id="IPR039261">
    <property type="entry name" value="FNR_nucleotide-bd"/>
</dbReference>
<protein>
    <submittedName>
        <fullName evidence="5">p-cymene methyl hydroxylase</fullName>
    </submittedName>
</protein>
<evidence type="ECO:0000259" key="4">
    <source>
        <dbReference type="PROSITE" id="PS51384"/>
    </source>
</evidence>
<dbReference type="BRENDA" id="1.18.1.3">
    <property type="organism ID" value="5095"/>
</dbReference>
<dbReference type="InterPro" id="IPR017927">
    <property type="entry name" value="FAD-bd_FR_type"/>
</dbReference>
<keyword evidence="1" id="KW-0411">Iron-sulfur</keyword>
<name>P95461_9PSED</name>
<dbReference type="InterPro" id="IPR008333">
    <property type="entry name" value="Cbr1-like_FAD-bd_dom"/>
</dbReference>
<dbReference type="CDD" id="cd00207">
    <property type="entry name" value="fer2"/>
    <property type="match status" value="1"/>
</dbReference>
<dbReference type="SUPFAM" id="SSF52343">
    <property type="entry name" value="Ferredoxin reductase-like, C-terminal NADP-linked domain"/>
    <property type="match status" value="1"/>
</dbReference>
<sequence>MRSFFQSIFGKATPKQVQILPQDVTIVLEPGQTLLEAALANGIAYPHDCTVGTCASCKTRLKQGRVREATPFGYTLSKAELDAGYILACQAFPRDELTVVEIDPPSADLPPVEQFAATIVATEPLTHDILKVTIQTDRPVHYLAGRYANVRVPGWPRFRCYSFANAPQRKGRNVLEFYIRKVPAGEFTEALFRGELDGQPLEMEAPQGTFHLHGGDAPMLCIAGGSGLAPLVSILEHARANRIKRDCILLFGARTEGDLYQLEAIGNIAANWQGEFRFIPVLSHEPEHSDWTGARGLVTEHIPADFCEGAEGYLCGPPPMIDAAIARLLDNRLPLEKIFYDKFTDGRNS</sequence>
<keyword evidence="1" id="KW-0408">Iron</keyword>
<dbReference type="Pfam" id="PF00970">
    <property type="entry name" value="FAD_binding_6"/>
    <property type="match status" value="1"/>
</dbReference>
<evidence type="ECO:0000256" key="1">
    <source>
        <dbReference type="ARBA" id="ARBA00023014"/>
    </source>
</evidence>
<dbReference type="Pfam" id="PF00111">
    <property type="entry name" value="Fer2"/>
    <property type="match status" value="1"/>
</dbReference>